<evidence type="ECO:0000256" key="2">
    <source>
        <dbReference type="ARBA" id="ARBA00004922"/>
    </source>
</evidence>
<dbReference type="AlphaFoldDB" id="A0A9P4TIZ2"/>
<proteinExistence type="inferred from homology"/>
<accession>A0A9P4TIZ2</accession>
<evidence type="ECO:0000256" key="9">
    <source>
        <dbReference type="RuleBase" id="RU361193"/>
    </source>
</evidence>
<gene>
    <name evidence="12" type="ORF">E8E13_010400</name>
</gene>
<keyword evidence="7" id="KW-0106">Calcium</keyword>
<organism evidence="12 13">
    <name type="scientific">Curvularia kusanoi</name>
    <name type="common">Cochliobolus kusanoi</name>
    <dbReference type="NCBI Taxonomy" id="90978"/>
    <lineage>
        <taxon>Eukaryota</taxon>
        <taxon>Fungi</taxon>
        <taxon>Dikarya</taxon>
        <taxon>Ascomycota</taxon>
        <taxon>Pezizomycotina</taxon>
        <taxon>Dothideomycetes</taxon>
        <taxon>Pleosporomycetidae</taxon>
        <taxon>Pleosporales</taxon>
        <taxon>Pleosporineae</taxon>
        <taxon>Pleosporaceae</taxon>
        <taxon>Curvularia</taxon>
    </lineage>
</organism>
<evidence type="ECO:0000256" key="7">
    <source>
        <dbReference type="PIRSR" id="PIRSR601382-2"/>
    </source>
</evidence>
<feature type="active site" evidence="6">
    <location>
        <position position="667"/>
    </location>
</feature>
<keyword evidence="13" id="KW-1185">Reference proteome</keyword>
<evidence type="ECO:0000256" key="6">
    <source>
        <dbReference type="PIRSR" id="PIRSR601382-1"/>
    </source>
</evidence>
<protein>
    <recommendedName>
        <fullName evidence="9">alpha-1,2-Mannosidase</fullName>
        <ecNumber evidence="9">3.2.1.-</ecNumber>
    </recommendedName>
</protein>
<feature type="region of interest" description="Disordered" evidence="10">
    <location>
        <begin position="1"/>
        <end position="20"/>
    </location>
</feature>
<comment type="caution">
    <text evidence="12">The sequence shown here is derived from an EMBL/GenBank/DDBJ whole genome shotgun (WGS) entry which is preliminary data.</text>
</comment>
<evidence type="ECO:0000256" key="10">
    <source>
        <dbReference type="SAM" id="MobiDB-lite"/>
    </source>
</evidence>
<evidence type="ECO:0000259" key="11">
    <source>
        <dbReference type="Pfam" id="PF02230"/>
    </source>
</evidence>
<dbReference type="PRINTS" id="PR00747">
    <property type="entry name" value="GLYHDRLASE47"/>
</dbReference>
<dbReference type="GO" id="GO:0005783">
    <property type="term" value="C:endoplasmic reticulum"/>
    <property type="evidence" value="ECO:0007669"/>
    <property type="project" value="TreeGrafter"/>
</dbReference>
<dbReference type="Pfam" id="PF01532">
    <property type="entry name" value="Glyco_hydro_47"/>
    <property type="match status" value="1"/>
</dbReference>
<feature type="region of interest" description="Disordered" evidence="10">
    <location>
        <begin position="202"/>
        <end position="222"/>
    </location>
</feature>
<reference evidence="12" key="1">
    <citation type="submission" date="2019-04" db="EMBL/GenBank/DDBJ databases">
        <title>Sequencing of skin fungus with MAO and IRED activity.</title>
        <authorList>
            <person name="Marsaioli A.J."/>
            <person name="Bonatto J.M.C."/>
            <person name="Reis Junior O."/>
        </authorList>
    </citation>
    <scope>NUCLEOTIDE SEQUENCE</scope>
    <source>
        <strain evidence="12">30M1</strain>
    </source>
</reference>
<dbReference type="SUPFAM" id="SSF48225">
    <property type="entry name" value="Seven-hairpin glycosidases"/>
    <property type="match status" value="1"/>
</dbReference>
<dbReference type="InterPro" id="IPR003140">
    <property type="entry name" value="PLipase/COase/thioEstase"/>
</dbReference>
<comment type="pathway">
    <text evidence="2">Protein modification; protein glycosylation.</text>
</comment>
<dbReference type="InterPro" id="IPR036026">
    <property type="entry name" value="Seven-hairpin_glycosidases"/>
</dbReference>
<name>A0A9P4TIZ2_CURKU</name>
<dbReference type="Gene3D" id="3.40.50.1820">
    <property type="entry name" value="alpha/beta hydrolase"/>
    <property type="match status" value="1"/>
</dbReference>
<feature type="active site" description="Proton donor" evidence="6">
    <location>
        <position position="605"/>
    </location>
</feature>
<feature type="active site" evidence="6">
    <location>
        <position position="491"/>
    </location>
</feature>
<dbReference type="GO" id="GO:0036503">
    <property type="term" value="P:ERAD pathway"/>
    <property type="evidence" value="ECO:0007669"/>
    <property type="project" value="UniProtKB-ARBA"/>
</dbReference>
<dbReference type="PANTHER" id="PTHR11742">
    <property type="entry name" value="MANNOSYL-OLIGOSACCHARIDE ALPHA-1,2-MANNOSIDASE-RELATED"/>
    <property type="match status" value="1"/>
</dbReference>
<feature type="compositionally biased region" description="Low complexity" evidence="10">
    <location>
        <begin position="11"/>
        <end position="20"/>
    </location>
</feature>
<feature type="active site" description="Proton donor" evidence="6">
    <location>
        <position position="355"/>
    </location>
</feature>
<dbReference type="EMBL" id="SWKU01000007">
    <property type="protein sequence ID" value="KAF3005140.1"/>
    <property type="molecule type" value="Genomic_DNA"/>
</dbReference>
<evidence type="ECO:0000313" key="12">
    <source>
        <dbReference type="EMBL" id="KAF3005140.1"/>
    </source>
</evidence>
<keyword evidence="7" id="KW-0479">Metal-binding</keyword>
<evidence type="ECO:0000256" key="4">
    <source>
        <dbReference type="ARBA" id="ARBA00022801"/>
    </source>
</evidence>
<sequence>MSSREPPIVLPATSPASSPSQSAAIIFVHGLGDTAEGPAAVAEQFQRAGKLPYMSWTIPNAVEDRDVGTTAWYTPTRLSPYPPSRPELEDDEDEDGMLRSVKYLTVLIDELVAQGVPEKRIVLAGFSQGHVMTLLTGLISKYAGKLGGLVGLSGYMGIPERIPELREEAGLPKAVEDGVEIFLGRGTGDRLVPKRYHRLCYGDPNNPNDAHAQHPGQQQSQPLKSINWARKPIHHPVKNLTPLPTGTPAKLPKIQFDFKKEDPTAKNIRETRKEEVRKQFLKCWTSYRQLAWMHDELKPISGEVNDHFGGWAATLIDALDTLWMMGFREEFESAIGDVERINFGYTGLGKVNVFETNIRHLGGLLAAYELSGEKRLLNKAIEVGEMLYHAFDTPNHMPITRWDFRAAGEGKLQLADPQVLLAEIGSMTMEFTRLSQLTGNPKWYDAVTRVTKELERQQDHTKLPGLWPIVVNARKLDFTEDNAFTLSSMADSTYEYLGKMHALLGGQDPAYKKMYEKAMDTAIKHVLYRPMTQDDSDMLGSGFARVEGTTVFTDPELQHLGCYTGGMFALGGKIFGKQDHVDIGRKLADACVWAYKSNPAGIMPEVSHLVKCANTTECHWDDEKWHAEITARADLQREADPLRNIAGLRLPPGFASIEDRRYILRPEAIESVFMLYRITGEQSWQAAGWDMWTSIMRVTDTDIGNAALQDISADTPPMMDSMESFWMAETLKYFFLLFSDPSSISLDDYVFNTEAHPFKLPKATE</sequence>
<feature type="disulfide bond" evidence="8">
    <location>
        <begin position="562"/>
        <end position="591"/>
    </location>
</feature>
<keyword evidence="9" id="KW-0326">Glycosidase</keyword>
<dbReference type="OrthoDB" id="8118055at2759"/>
<evidence type="ECO:0000256" key="3">
    <source>
        <dbReference type="ARBA" id="ARBA00007658"/>
    </source>
</evidence>
<dbReference type="EC" id="3.2.1.-" evidence="9"/>
<dbReference type="InterPro" id="IPR050749">
    <property type="entry name" value="Glycosyl_Hydrolase_47"/>
</dbReference>
<keyword evidence="4 9" id="KW-0378">Hydrolase</keyword>
<evidence type="ECO:0000256" key="5">
    <source>
        <dbReference type="ARBA" id="ARBA00023157"/>
    </source>
</evidence>
<feature type="domain" description="Phospholipase/carboxylesterase/thioesterase" evidence="11">
    <location>
        <begin position="20"/>
        <end position="195"/>
    </location>
</feature>
<dbReference type="Pfam" id="PF02230">
    <property type="entry name" value="Abhydrolase_2"/>
    <property type="match status" value="1"/>
</dbReference>
<dbReference type="SUPFAM" id="SSF53474">
    <property type="entry name" value="alpha/beta-Hydrolases"/>
    <property type="match status" value="1"/>
</dbReference>
<evidence type="ECO:0000256" key="8">
    <source>
        <dbReference type="PIRSR" id="PIRSR601382-3"/>
    </source>
</evidence>
<evidence type="ECO:0000256" key="1">
    <source>
        <dbReference type="ARBA" id="ARBA00001913"/>
    </source>
</evidence>
<dbReference type="GO" id="GO:0005975">
    <property type="term" value="P:carbohydrate metabolic process"/>
    <property type="evidence" value="ECO:0007669"/>
    <property type="project" value="InterPro"/>
</dbReference>
<dbReference type="GO" id="GO:0016020">
    <property type="term" value="C:membrane"/>
    <property type="evidence" value="ECO:0007669"/>
    <property type="project" value="InterPro"/>
</dbReference>
<dbReference type="GO" id="GO:0004571">
    <property type="term" value="F:mannosyl-oligosaccharide 1,2-alpha-mannosidase activity"/>
    <property type="evidence" value="ECO:0007669"/>
    <property type="project" value="InterPro"/>
</dbReference>
<dbReference type="FunFam" id="1.50.10.10:FF:000037">
    <property type="entry name" value="alpha-1,2-Mannosidase"/>
    <property type="match status" value="1"/>
</dbReference>
<dbReference type="GO" id="GO:0005509">
    <property type="term" value="F:calcium ion binding"/>
    <property type="evidence" value="ECO:0007669"/>
    <property type="project" value="InterPro"/>
</dbReference>
<comment type="cofactor">
    <cofactor evidence="1 7">
        <name>Ca(2+)</name>
        <dbReference type="ChEBI" id="CHEBI:29108"/>
    </cofactor>
</comment>
<dbReference type="InterPro" id="IPR001382">
    <property type="entry name" value="Glyco_hydro_47"/>
</dbReference>
<dbReference type="Proteomes" id="UP000801428">
    <property type="component" value="Unassembled WGS sequence"/>
</dbReference>
<dbReference type="Gene3D" id="1.50.10.10">
    <property type="match status" value="1"/>
</dbReference>
<evidence type="ECO:0000313" key="13">
    <source>
        <dbReference type="Proteomes" id="UP000801428"/>
    </source>
</evidence>
<feature type="binding site" evidence="7">
    <location>
        <position position="753"/>
    </location>
    <ligand>
        <name>Ca(2+)</name>
        <dbReference type="ChEBI" id="CHEBI:29108"/>
    </ligand>
</feature>
<comment type="similarity">
    <text evidence="3 9">Belongs to the glycosyl hydrolase 47 family.</text>
</comment>
<dbReference type="PANTHER" id="PTHR11742:SF89">
    <property type="entry name" value="ALPHA-1,2-MANNOSIDASE"/>
    <property type="match status" value="1"/>
</dbReference>
<dbReference type="InterPro" id="IPR012341">
    <property type="entry name" value="6hp_glycosidase-like_sf"/>
</dbReference>
<dbReference type="InterPro" id="IPR029058">
    <property type="entry name" value="AB_hydrolase_fold"/>
</dbReference>
<keyword evidence="5 8" id="KW-1015">Disulfide bond</keyword>